<dbReference type="EMBL" id="JABSTQ010005762">
    <property type="protein sequence ID" value="KAG0438585.1"/>
    <property type="molecule type" value="Genomic_DNA"/>
</dbReference>
<proteinExistence type="predicted"/>
<evidence type="ECO:0000313" key="2">
    <source>
        <dbReference type="Proteomes" id="UP000805193"/>
    </source>
</evidence>
<sequence length="112" mass="12837">MDELTKKDTFGTGPPMGSRLPKEAHFTNDKNLLTKSRCTSEELLRLDRTFECRKWVDEKPIISVAEALSWQNINPPSQDDEDDTNIAARKRPPQDDADDINTALRKRRKALL</sequence>
<gene>
    <name evidence="1" type="ORF">HPB47_016953</name>
</gene>
<comment type="caution">
    <text evidence="1">The sequence shown here is derived from an EMBL/GenBank/DDBJ whole genome shotgun (WGS) entry which is preliminary data.</text>
</comment>
<accession>A0AC60QQJ7</accession>
<name>A0AC60QQJ7_IXOPE</name>
<organism evidence="1 2">
    <name type="scientific">Ixodes persulcatus</name>
    <name type="common">Taiga tick</name>
    <dbReference type="NCBI Taxonomy" id="34615"/>
    <lineage>
        <taxon>Eukaryota</taxon>
        <taxon>Metazoa</taxon>
        <taxon>Ecdysozoa</taxon>
        <taxon>Arthropoda</taxon>
        <taxon>Chelicerata</taxon>
        <taxon>Arachnida</taxon>
        <taxon>Acari</taxon>
        <taxon>Parasitiformes</taxon>
        <taxon>Ixodida</taxon>
        <taxon>Ixodoidea</taxon>
        <taxon>Ixodidae</taxon>
        <taxon>Ixodinae</taxon>
        <taxon>Ixodes</taxon>
    </lineage>
</organism>
<evidence type="ECO:0000313" key="1">
    <source>
        <dbReference type="EMBL" id="KAG0438585.1"/>
    </source>
</evidence>
<keyword evidence="2" id="KW-1185">Reference proteome</keyword>
<dbReference type="Proteomes" id="UP000805193">
    <property type="component" value="Unassembled WGS sequence"/>
</dbReference>
<reference evidence="1 2" key="1">
    <citation type="journal article" date="2020" name="Cell">
        <title>Large-Scale Comparative Analyses of Tick Genomes Elucidate Their Genetic Diversity and Vector Capacities.</title>
        <authorList>
            <consortium name="Tick Genome and Microbiome Consortium (TIGMIC)"/>
            <person name="Jia N."/>
            <person name="Wang J."/>
            <person name="Shi W."/>
            <person name="Du L."/>
            <person name="Sun Y."/>
            <person name="Zhan W."/>
            <person name="Jiang J.F."/>
            <person name="Wang Q."/>
            <person name="Zhang B."/>
            <person name="Ji P."/>
            <person name="Bell-Sakyi L."/>
            <person name="Cui X.M."/>
            <person name="Yuan T.T."/>
            <person name="Jiang B.G."/>
            <person name="Yang W.F."/>
            <person name="Lam T.T."/>
            <person name="Chang Q.C."/>
            <person name="Ding S.J."/>
            <person name="Wang X.J."/>
            <person name="Zhu J.G."/>
            <person name="Ruan X.D."/>
            <person name="Zhao L."/>
            <person name="Wei J.T."/>
            <person name="Ye R.Z."/>
            <person name="Que T.C."/>
            <person name="Du C.H."/>
            <person name="Zhou Y.H."/>
            <person name="Cheng J.X."/>
            <person name="Dai P.F."/>
            <person name="Guo W.B."/>
            <person name="Han X.H."/>
            <person name="Huang E.J."/>
            <person name="Li L.F."/>
            <person name="Wei W."/>
            <person name="Gao Y.C."/>
            <person name="Liu J.Z."/>
            <person name="Shao H.Z."/>
            <person name="Wang X."/>
            <person name="Wang C.C."/>
            <person name="Yang T.C."/>
            <person name="Huo Q.B."/>
            <person name="Li W."/>
            <person name="Chen H.Y."/>
            <person name="Chen S.E."/>
            <person name="Zhou L.G."/>
            <person name="Ni X.B."/>
            <person name="Tian J.H."/>
            <person name="Sheng Y."/>
            <person name="Liu T."/>
            <person name="Pan Y.S."/>
            <person name="Xia L.Y."/>
            <person name="Li J."/>
            <person name="Zhao F."/>
            <person name="Cao W.C."/>
        </authorList>
    </citation>
    <scope>NUCLEOTIDE SEQUENCE [LARGE SCALE GENOMIC DNA]</scope>
    <source>
        <strain evidence="1">Iper-2018</strain>
    </source>
</reference>
<protein>
    <submittedName>
        <fullName evidence="1">Uncharacterized protein</fullName>
    </submittedName>
</protein>